<reference evidence="2" key="1">
    <citation type="journal article" date="2022" name="Mol. Ecol. Resour.">
        <title>The genomes of chicory, endive, great burdock and yacon provide insights into Asteraceae palaeo-polyploidization history and plant inulin production.</title>
        <authorList>
            <person name="Fan W."/>
            <person name="Wang S."/>
            <person name="Wang H."/>
            <person name="Wang A."/>
            <person name="Jiang F."/>
            <person name="Liu H."/>
            <person name="Zhao H."/>
            <person name="Xu D."/>
            <person name="Zhang Y."/>
        </authorList>
    </citation>
    <scope>NUCLEOTIDE SEQUENCE [LARGE SCALE GENOMIC DNA]</scope>
    <source>
        <strain evidence="2">cv. Yunnan</strain>
    </source>
</reference>
<gene>
    <name evidence="1" type="ORF">L1987_25593</name>
</gene>
<sequence length="173" mass="19033">MKKLCSKGKNDHENELEMVLEVSLPEETSINDGSKDKQFMYFLKIAGSSFIPFQVQSDHSLSLPVRDGSIEASTAKYIVQQYIAATCGFAAMNTVNSMYVVGEVNLVQGEIQEDDQDKTRGRDGSESGAYMLWQKNPNLWFMELVVSGCRVSAGSDGTVTLTQSSLNPSQSSR</sequence>
<keyword evidence="2" id="KW-1185">Reference proteome</keyword>
<proteinExistence type="predicted"/>
<organism evidence="1 2">
    <name type="scientific">Smallanthus sonchifolius</name>
    <dbReference type="NCBI Taxonomy" id="185202"/>
    <lineage>
        <taxon>Eukaryota</taxon>
        <taxon>Viridiplantae</taxon>
        <taxon>Streptophyta</taxon>
        <taxon>Embryophyta</taxon>
        <taxon>Tracheophyta</taxon>
        <taxon>Spermatophyta</taxon>
        <taxon>Magnoliopsida</taxon>
        <taxon>eudicotyledons</taxon>
        <taxon>Gunneridae</taxon>
        <taxon>Pentapetalae</taxon>
        <taxon>asterids</taxon>
        <taxon>campanulids</taxon>
        <taxon>Asterales</taxon>
        <taxon>Asteraceae</taxon>
        <taxon>Asteroideae</taxon>
        <taxon>Heliantheae alliance</taxon>
        <taxon>Millerieae</taxon>
        <taxon>Smallanthus</taxon>
    </lineage>
</organism>
<evidence type="ECO:0000313" key="1">
    <source>
        <dbReference type="EMBL" id="KAI3804215.1"/>
    </source>
</evidence>
<name>A0ACB9IA23_9ASTR</name>
<protein>
    <submittedName>
        <fullName evidence="1">Uncharacterized protein</fullName>
    </submittedName>
</protein>
<comment type="caution">
    <text evidence="1">The sequence shown here is derived from an EMBL/GenBank/DDBJ whole genome shotgun (WGS) entry which is preliminary data.</text>
</comment>
<dbReference type="EMBL" id="CM042026">
    <property type="protein sequence ID" value="KAI3804215.1"/>
    <property type="molecule type" value="Genomic_DNA"/>
</dbReference>
<reference evidence="1 2" key="2">
    <citation type="journal article" date="2022" name="Mol. Ecol. Resour.">
        <title>The genomes of chicory, endive, great burdock and yacon provide insights into Asteraceae paleo-polyploidization history and plant inulin production.</title>
        <authorList>
            <person name="Fan W."/>
            <person name="Wang S."/>
            <person name="Wang H."/>
            <person name="Wang A."/>
            <person name="Jiang F."/>
            <person name="Liu H."/>
            <person name="Zhao H."/>
            <person name="Xu D."/>
            <person name="Zhang Y."/>
        </authorList>
    </citation>
    <scope>NUCLEOTIDE SEQUENCE [LARGE SCALE GENOMIC DNA]</scope>
    <source>
        <strain evidence="2">cv. Yunnan</strain>
        <tissue evidence="1">Leaves</tissue>
    </source>
</reference>
<evidence type="ECO:0000313" key="2">
    <source>
        <dbReference type="Proteomes" id="UP001056120"/>
    </source>
</evidence>
<dbReference type="Proteomes" id="UP001056120">
    <property type="component" value="Linkage Group LG09"/>
</dbReference>
<accession>A0ACB9IA23</accession>